<dbReference type="Gene3D" id="1.10.1060.10">
    <property type="entry name" value="Alpha-helical ferredoxin"/>
    <property type="match status" value="1"/>
</dbReference>
<dbReference type="InterPro" id="IPR051394">
    <property type="entry name" value="Glutamate_Synthase"/>
</dbReference>
<evidence type="ECO:0000256" key="3">
    <source>
        <dbReference type="ARBA" id="ARBA00023164"/>
    </source>
</evidence>
<dbReference type="NCBIfam" id="TIGR01317">
    <property type="entry name" value="GOGAT_sm_gam"/>
    <property type="match status" value="1"/>
</dbReference>
<evidence type="ECO:0000256" key="1">
    <source>
        <dbReference type="ARBA" id="ARBA00022605"/>
    </source>
</evidence>
<dbReference type="InterPro" id="IPR009051">
    <property type="entry name" value="Helical_ferredxn"/>
</dbReference>
<organism evidence="7 8">
    <name type="scientific">Salinibacter ruber (strain M8)</name>
    <dbReference type="NCBI Taxonomy" id="761659"/>
    <lineage>
        <taxon>Bacteria</taxon>
        <taxon>Pseudomonadati</taxon>
        <taxon>Rhodothermota</taxon>
        <taxon>Rhodothermia</taxon>
        <taxon>Rhodothermales</taxon>
        <taxon>Salinibacteraceae</taxon>
        <taxon>Salinibacter</taxon>
    </lineage>
</organism>
<sequence>MTIRNTKHEIPRVRRSAPCTSPTSEPLLTDPVCPMPREHHPDGYRKHPRRPIGKRSAPERTADFREIWAPEWSPEALQDQGERCVDCGVPTCMSGCPIGNRIPEWNDLVHKEDWKEALQQLHATNNFPEFTGYTCPAPCEDACVLAVNDDAVAIKSIERAIVDKGWEEGWIQPEPPAERTGFQVAVVGSGPAGLAAAQQLNRAGHRVTVYERDDALGGLMTYGIPDFKFAKRRVDQRIDQLRQEGITFETSTEVGVDLAADRLHDAYDATCLALGAQKHRELPVPGTGLDGVLPAMEFLPQENRRQQGQAAPGGVTAAHKNVVVLGGGSTGADCVATAHRQGAKQVVQIGINQKPPSERPADNPWPETAQVYTKTYAQEEGGAQEFAVNTTELADLDGDGRVDELRAERVDWTYENGSRADKTVVDPDVRVPADLVLVAIGFVGPERNPFADLGVRQTDDGTVATDDRLMTDVDGVFAAGDARMGASLVVWAIGEGRDAARQVDRYLTGDTELPASLQTANPPLGR</sequence>
<dbReference type="InterPro" id="IPR017896">
    <property type="entry name" value="4Fe4S_Fe-S-bd"/>
</dbReference>
<dbReference type="GO" id="GO:0006537">
    <property type="term" value="P:glutamate biosynthetic process"/>
    <property type="evidence" value="ECO:0007669"/>
    <property type="project" value="UniProtKB-KW"/>
</dbReference>
<name>D5H8B8_SALRM</name>
<evidence type="ECO:0000256" key="4">
    <source>
        <dbReference type="ARBA" id="ARBA00029440"/>
    </source>
</evidence>
<keyword evidence="3" id="KW-0314">Glutamate biosynthesis</keyword>
<dbReference type="PATRIC" id="fig|761659.10.peg.1487"/>
<evidence type="ECO:0000256" key="5">
    <source>
        <dbReference type="SAM" id="MobiDB-lite"/>
    </source>
</evidence>
<evidence type="ECO:0000313" key="7">
    <source>
        <dbReference type="EMBL" id="CBH24273.1"/>
    </source>
</evidence>
<feature type="region of interest" description="Disordered" evidence="5">
    <location>
        <begin position="1"/>
        <end position="60"/>
    </location>
</feature>
<dbReference type="Gene3D" id="3.50.50.60">
    <property type="entry name" value="FAD/NAD(P)-binding domain"/>
    <property type="match status" value="2"/>
</dbReference>
<dbReference type="GO" id="GO:0051536">
    <property type="term" value="F:iron-sulfur cluster binding"/>
    <property type="evidence" value="ECO:0007669"/>
    <property type="project" value="InterPro"/>
</dbReference>
<evidence type="ECO:0000313" key="8">
    <source>
        <dbReference type="Proteomes" id="UP000000933"/>
    </source>
</evidence>
<gene>
    <name evidence="7" type="primary">gltD</name>
    <name evidence="7" type="ordered locus">SRM_01352</name>
</gene>
<comment type="pathway">
    <text evidence="4">Amino-acid biosynthesis.</text>
</comment>
<dbReference type="Pfam" id="PF07992">
    <property type="entry name" value="Pyr_redox_2"/>
    <property type="match status" value="1"/>
</dbReference>
<dbReference type="Pfam" id="PF14691">
    <property type="entry name" value="Fer4_20"/>
    <property type="match status" value="1"/>
</dbReference>
<dbReference type="Proteomes" id="UP000000933">
    <property type="component" value="Chromosome"/>
</dbReference>
<dbReference type="SUPFAM" id="SSF46548">
    <property type="entry name" value="alpha-helical ferredoxin"/>
    <property type="match status" value="1"/>
</dbReference>
<dbReference type="InterPro" id="IPR023753">
    <property type="entry name" value="FAD/NAD-binding_dom"/>
</dbReference>
<accession>D5H8B8</accession>
<dbReference type="EC" id="1.4.1.13" evidence="7"/>
<dbReference type="GO" id="GO:0004355">
    <property type="term" value="F:glutamate synthase (NADPH) activity"/>
    <property type="evidence" value="ECO:0007669"/>
    <property type="project" value="UniProtKB-EC"/>
</dbReference>
<dbReference type="InterPro" id="IPR028261">
    <property type="entry name" value="DPD_II"/>
</dbReference>
<dbReference type="HOGENOM" id="CLU_000422_3_1_10"/>
<dbReference type="PANTHER" id="PTHR43100">
    <property type="entry name" value="GLUTAMATE SYNTHASE [NADPH] SMALL CHAIN"/>
    <property type="match status" value="1"/>
</dbReference>
<keyword evidence="1" id="KW-0028">Amino-acid biosynthesis</keyword>
<reference evidence="8" key="2">
    <citation type="submission" date="2010-04" db="EMBL/GenBank/DDBJ databases">
        <title>Genome sequence of Salinibacter ruber M8.</title>
        <authorList>
            <consortium name="Genoscope"/>
        </authorList>
    </citation>
    <scope>NUCLEOTIDE SEQUENCE [LARGE SCALE GENOMIC DNA]</scope>
    <source>
        <strain evidence="8">M8</strain>
    </source>
</reference>
<evidence type="ECO:0000259" key="6">
    <source>
        <dbReference type="PROSITE" id="PS51379"/>
    </source>
</evidence>
<dbReference type="PRINTS" id="PR00419">
    <property type="entry name" value="ADXRDTASE"/>
</dbReference>
<keyword evidence="2 7" id="KW-0560">Oxidoreductase</keyword>
<dbReference type="SUPFAM" id="SSF51971">
    <property type="entry name" value="Nucleotide-binding domain"/>
    <property type="match status" value="2"/>
</dbReference>
<dbReference type="PANTHER" id="PTHR43100:SF1">
    <property type="entry name" value="GLUTAMATE SYNTHASE [NADPH] SMALL CHAIN"/>
    <property type="match status" value="1"/>
</dbReference>
<proteinExistence type="predicted"/>
<feature type="compositionally biased region" description="Basic and acidic residues" evidence="5">
    <location>
        <begin position="36"/>
        <end position="45"/>
    </location>
</feature>
<dbReference type="EMBL" id="FP565814">
    <property type="protein sequence ID" value="CBH24273.1"/>
    <property type="molecule type" value="Genomic_DNA"/>
</dbReference>
<protein>
    <submittedName>
        <fullName evidence="7">Glutamate synthase [NADPH] small chain</fullName>
        <ecNumber evidence="7">1.4.1.13</ecNumber>
    </submittedName>
</protein>
<feature type="compositionally biased region" description="Basic and acidic residues" evidence="5">
    <location>
        <begin position="1"/>
        <end position="12"/>
    </location>
</feature>
<reference evidence="7 8" key="1">
    <citation type="journal article" date="2010" name="ISME J.">
        <title>Fine-scale evolution: genomic, phenotypic and ecological differentiation in two coexisting Salinibacter ruber strains.</title>
        <authorList>
            <person name="Pena A."/>
            <person name="Teeling H."/>
            <person name="Huerta-Cepas J."/>
            <person name="Santos F."/>
            <person name="Yarza P."/>
            <person name="Brito-Echeverria J."/>
            <person name="Lucio M."/>
            <person name="Schmitt-Kopplin P."/>
            <person name="Meseguer I."/>
            <person name="Schenowitz C."/>
            <person name="Dossat C."/>
            <person name="Barbe V."/>
            <person name="Dopazo J."/>
            <person name="Rossello-Mora R."/>
            <person name="Schuler M."/>
            <person name="Glockner F.O."/>
            <person name="Amann R."/>
            <person name="Gabaldon T."/>
            <person name="Anton J."/>
        </authorList>
    </citation>
    <scope>NUCLEOTIDE SEQUENCE [LARGE SCALE GENOMIC DNA]</scope>
    <source>
        <strain evidence="7 8">M8</strain>
    </source>
</reference>
<evidence type="ECO:0000256" key="2">
    <source>
        <dbReference type="ARBA" id="ARBA00023002"/>
    </source>
</evidence>
<dbReference type="AlphaFoldDB" id="D5H8B8"/>
<dbReference type="PROSITE" id="PS51379">
    <property type="entry name" value="4FE4S_FER_2"/>
    <property type="match status" value="1"/>
</dbReference>
<dbReference type="KEGG" id="srm:SRM_01352"/>
<feature type="domain" description="4Fe-4S ferredoxin-type" evidence="6">
    <location>
        <begin position="74"/>
        <end position="106"/>
    </location>
</feature>
<dbReference type="InterPro" id="IPR006005">
    <property type="entry name" value="Glut_synth_ssu1"/>
</dbReference>
<dbReference type="InterPro" id="IPR036188">
    <property type="entry name" value="FAD/NAD-bd_sf"/>
</dbReference>
<dbReference type="GO" id="GO:0016639">
    <property type="term" value="F:oxidoreductase activity, acting on the CH-NH2 group of donors, NAD or NADP as acceptor"/>
    <property type="evidence" value="ECO:0007669"/>
    <property type="project" value="InterPro"/>
</dbReference>